<evidence type="ECO:0000313" key="7">
    <source>
        <dbReference type="EMBL" id="KAE9169788.1"/>
    </source>
</evidence>
<dbReference type="AlphaFoldDB" id="A0A6A3PUU9"/>
<dbReference type="Proteomes" id="UP000441208">
    <property type="component" value="Unassembled WGS sequence"/>
</dbReference>
<dbReference type="Proteomes" id="UP000460718">
    <property type="component" value="Unassembled WGS sequence"/>
</dbReference>
<evidence type="ECO:0000313" key="4">
    <source>
        <dbReference type="EMBL" id="KAE9063196.1"/>
    </source>
</evidence>
<sequence length="63" mass="7580">MWLGSLPLRLWRRAFPLRILSLSALTWAEIRSRLHSRRRLLIRPLQSRLTAFWSSRLLRPTLS</sequence>
<dbReference type="EMBL" id="QXFX01004746">
    <property type="protein sequence ID" value="KAE9062912.1"/>
    <property type="molecule type" value="Genomic_DNA"/>
</dbReference>
<dbReference type="EMBL" id="QXGC01004959">
    <property type="protein sequence ID" value="KAE9167061.1"/>
    <property type="molecule type" value="Genomic_DNA"/>
</dbReference>
<dbReference type="Proteomes" id="UP000429523">
    <property type="component" value="Unassembled WGS sequence"/>
</dbReference>
<evidence type="ECO:0000313" key="17">
    <source>
        <dbReference type="Proteomes" id="UP000460718"/>
    </source>
</evidence>
<evidence type="ECO:0000313" key="10">
    <source>
        <dbReference type="EMBL" id="KAE9274941.1"/>
    </source>
</evidence>
<evidence type="ECO:0000313" key="12">
    <source>
        <dbReference type="Proteomes" id="UP000433483"/>
    </source>
</evidence>
<evidence type="ECO:0000313" key="19">
    <source>
        <dbReference type="Proteomes" id="UP000486351"/>
    </source>
</evidence>
<evidence type="ECO:0000313" key="8">
    <source>
        <dbReference type="EMBL" id="KAE9196301.1"/>
    </source>
</evidence>
<protein>
    <submittedName>
        <fullName evidence="4">Uncharacterized protein</fullName>
    </submittedName>
</protein>
<dbReference type="EMBL" id="QXGD01004590">
    <property type="protein sequence ID" value="KAE9169788.1"/>
    <property type="molecule type" value="Genomic_DNA"/>
</dbReference>
<dbReference type="Proteomes" id="UP000476176">
    <property type="component" value="Unassembled WGS sequence"/>
</dbReference>
<dbReference type="EMBL" id="QXFY01004874">
    <property type="protein sequence ID" value="KAE9274941.1"/>
    <property type="molecule type" value="Genomic_DNA"/>
</dbReference>
<gene>
    <name evidence="9" type="ORF">PF001_g29589</name>
    <name evidence="7" type="ORF">PF002_g30263</name>
    <name evidence="6" type="ORF">PF004_g28951</name>
    <name evidence="8" type="ORF">PF005_g16927</name>
    <name evidence="5" type="ORF">PF006_g29612</name>
    <name evidence="4" type="ORF">PF007_g29631</name>
    <name evidence="10" type="ORF">PF008_g29470</name>
    <name evidence="1" type="ORF">PF009_g30187</name>
    <name evidence="3" type="ORF">PF010_g29208</name>
    <name evidence="2" type="ORF">PF011_g27670</name>
</gene>
<evidence type="ECO:0000313" key="5">
    <source>
        <dbReference type="EMBL" id="KAE9069268.1"/>
    </source>
</evidence>
<keyword evidence="12" id="KW-1185">Reference proteome</keyword>
<dbReference type="Proteomes" id="UP000440732">
    <property type="component" value="Unassembled WGS sequence"/>
</dbReference>
<dbReference type="EMBL" id="QXGF01004639">
    <property type="protein sequence ID" value="KAE8919506.1"/>
    <property type="molecule type" value="Genomic_DNA"/>
</dbReference>
<evidence type="ECO:0000313" key="6">
    <source>
        <dbReference type="EMBL" id="KAE9167061.1"/>
    </source>
</evidence>
<comment type="caution">
    <text evidence="4">The sequence shown here is derived from an EMBL/GenBank/DDBJ whole genome shotgun (WGS) entry which is preliminary data.</text>
</comment>
<dbReference type="EMBL" id="QXGE01005067">
    <property type="protein sequence ID" value="KAE9268598.1"/>
    <property type="molecule type" value="Genomic_DNA"/>
</dbReference>
<name>A0A6A3PUU9_9STRA</name>
<dbReference type="Proteomes" id="UP000440367">
    <property type="component" value="Unassembled WGS sequence"/>
</dbReference>
<evidence type="ECO:0000313" key="14">
    <source>
        <dbReference type="Proteomes" id="UP000440367"/>
    </source>
</evidence>
<reference evidence="11 12" key="1">
    <citation type="submission" date="2018-08" db="EMBL/GenBank/DDBJ databases">
        <title>Genomic investigation of the strawberry pathogen Phytophthora fragariae indicates pathogenicity is determined by transcriptional variation in three key races.</title>
        <authorList>
            <person name="Adams T.M."/>
            <person name="Armitage A.D."/>
            <person name="Sobczyk M.K."/>
            <person name="Bates H.J."/>
            <person name="Dunwell J.M."/>
            <person name="Nellist C.F."/>
            <person name="Harrison R.J."/>
        </authorList>
    </citation>
    <scope>NUCLEOTIDE SEQUENCE [LARGE SCALE GENOMIC DNA]</scope>
    <source>
        <strain evidence="9 13">A4</strain>
        <strain evidence="7 14">BC-1</strain>
        <strain evidence="6 18">BC-23</strain>
        <strain evidence="8 12">NOV-27</strain>
        <strain evidence="5 15">NOV-5</strain>
        <strain evidence="4 16">NOV-71</strain>
        <strain evidence="10 19">NOV-77</strain>
        <strain evidence="1 11">NOV-9</strain>
        <strain evidence="3 20">ONT-3</strain>
        <strain evidence="2 17">SCRP245</strain>
    </source>
</reference>
<evidence type="ECO:0000313" key="16">
    <source>
        <dbReference type="Proteomes" id="UP000441208"/>
    </source>
</evidence>
<dbReference type="Proteomes" id="UP000488956">
    <property type="component" value="Unassembled WGS sequence"/>
</dbReference>
<dbReference type="EMBL" id="QXGB01001136">
    <property type="protein sequence ID" value="KAE9196301.1"/>
    <property type="molecule type" value="Genomic_DNA"/>
</dbReference>
<organism evidence="4 16">
    <name type="scientific">Phytophthora fragariae</name>
    <dbReference type="NCBI Taxonomy" id="53985"/>
    <lineage>
        <taxon>Eukaryota</taxon>
        <taxon>Sar</taxon>
        <taxon>Stramenopiles</taxon>
        <taxon>Oomycota</taxon>
        <taxon>Peronosporomycetes</taxon>
        <taxon>Peronosporales</taxon>
        <taxon>Peronosporaceae</taxon>
        <taxon>Phytophthora</taxon>
    </lineage>
</organism>
<evidence type="ECO:0000313" key="2">
    <source>
        <dbReference type="EMBL" id="KAE8967130.1"/>
    </source>
</evidence>
<evidence type="ECO:0000313" key="3">
    <source>
        <dbReference type="EMBL" id="KAE9062912.1"/>
    </source>
</evidence>
<dbReference type="Proteomes" id="UP000486351">
    <property type="component" value="Unassembled WGS sequence"/>
</dbReference>
<dbReference type="EMBL" id="QXFZ01004724">
    <property type="protein sequence ID" value="KAE9063196.1"/>
    <property type="molecule type" value="Genomic_DNA"/>
</dbReference>
<evidence type="ECO:0000313" key="11">
    <source>
        <dbReference type="Proteomes" id="UP000429523"/>
    </source>
</evidence>
<evidence type="ECO:0000313" key="15">
    <source>
        <dbReference type="Proteomes" id="UP000440732"/>
    </source>
</evidence>
<accession>A0A6A3PUU9</accession>
<evidence type="ECO:0000313" key="1">
    <source>
        <dbReference type="EMBL" id="KAE8919506.1"/>
    </source>
</evidence>
<proteinExistence type="predicted"/>
<dbReference type="Proteomes" id="UP000437068">
    <property type="component" value="Unassembled WGS sequence"/>
</dbReference>
<evidence type="ECO:0000313" key="18">
    <source>
        <dbReference type="Proteomes" id="UP000476176"/>
    </source>
</evidence>
<dbReference type="Proteomes" id="UP000433483">
    <property type="component" value="Unassembled WGS sequence"/>
</dbReference>
<evidence type="ECO:0000313" key="9">
    <source>
        <dbReference type="EMBL" id="KAE9268598.1"/>
    </source>
</evidence>
<evidence type="ECO:0000313" key="13">
    <source>
        <dbReference type="Proteomes" id="UP000437068"/>
    </source>
</evidence>
<evidence type="ECO:0000313" key="20">
    <source>
        <dbReference type="Proteomes" id="UP000488956"/>
    </source>
</evidence>
<dbReference type="EMBL" id="QXGA01005056">
    <property type="protein sequence ID" value="KAE9069268.1"/>
    <property type="molecule type" value="Genomic_DNA"/>
</dbReference>
<dbReference type="EMBL" id="QXFW01004120">
    <property type="protein sequence ID" value="KAE8967130.1"/>
    <property type="molecule type" value="Genomic_DNA"/>
</dbReference>